<proteinExistence type="predicted"/>
<organism evidence="1">
    <name type="scientific">Escherichia phage 1-6af</name>
    <dbReference type="NCBI Taxonomy" id="3117707"/>
    <lineage>
        <taxon>Viruses</taxon>
        <taxon>Duplodnaviria</taxon>
        <taxon>Heunggongvirae</taxon>
        <taxon>Uroviricota</taxon>
        <taxon>Caudoviricetes</taxon>
        <taxon>Mktvariviridae</taxon>
        <taxon>Gordonclarkvirinae</taxon>
        <taxon>Kuravirus</taxon>
    </lineage>
</organism>
<evidence type="ECO:0000313" key="1">
    <source>
        <dbReference type="EMBL" id="WWY66007.1"/>
    </source>
</evidence>
<accession>A0AAU6NTY9</accession>
<protein>
    <submittedName>
        <fullName evidence="1">Uncharacterized protein</fullName>
    </submittedName>
</protein>
<reference evidence="1" key="1">
    <citation type="submission" date="2023-12" db="EMBL/GenBank/DDBJ databases">
        <authorList>
            <person name="Khan F."/>
            <person name="Alvi I.A."/>
        </authorList>
    </citation>
    <scope>NUCLEOTIDE SEQUENCE</scope>
</reference>
<gene>
    <name evidence="1" type="ORF">16af_00123</name>
</gene>
<dbReference type="EMBL" id="OR983333">
    <property type="protein sequence ID" value="WWY66007.1"/>
    <property type="molecule type" value="Genomic_DNA"/>
</dbReference>
<sequence length="68" mass="8299">MPQLYVVDLSLREDLMNLIKVFRRMKCKHNYYLLRKAYGDERIHGLYLSTWKCKECGKLRFSTWVDKP</sequence>
<name>A0AAU6NTY9_9CAUD</name>